<protein>
    <submittedName>
        <fullName evidence="1">Uncharacterized protein</fullName>
    </submittedName>
</protein>
<accession>A0A450ST44</accession>
<gene>
    <name evidence="1" type="ORF">BECKDK2373C_GA0170839_105822</name>
</gene>
<dbReference type="AlphaFoldDB" id="A0A450ST44"/>
<sequence length="155" mass="16732">MWRHLITMTDSDFGKITGLWFGRDGEEWLLLTERETCYWSLVEGRALWTIPEAAGGEGISPDGRVYRDMASGLFYPLLGSHGGKLLLGEHPAGGRIAVDDGTGAVTVTDPDGSVTDLSQGEDFGNWRVAGFCESGERVFVAGPRCLVVHGKSSGR</sequence>
<proteinExistence type="predicted"/>
<dbReference type="EMBL" id="CAADEY010000058">
    <property type="protein sequence ID" value="VFJ57247.1"/>
    <property type="molecule type" value="Genomic_DNA"/>
</dbReference>
<evidence type="ECO:0000313" key="1">
    <source>
        <dbReference type="EMBL" id="VFJ57247.1"/>
    </source>
</evidence>
<name>A0A450ST44_9GAMM</name>
<reference evidence="1" key="1">
    <citation type="submission" date="2019-02" db="EMBL/GenBank/DDBJ databases">
        <authorList>
            <person name="Gruber-Vodicka R. H."/>
            <person name="Seah K. B. B."/>
        </authorList>
    </citation>
    <scope>NUCLEOTIDE SEQUENCE</scope>
    <source>
        <strain evidence="1">BECK_DK161</strain>
    </source>
</reference>
<organism evidence="1">
    <name type="scientific">Candidatus Kentrum sp. DK</name>
    <dbReference type="NCBI Taxonomy" id="2126562"/>
    <lineage>
        <taxon>Bacteria</taxon>
        <taxon>Pseudomonadati</taxon>
        <taxon>Pseudomonadota</taxon>
        <taxon>Gammaproteobacteria</taxon>
        <taxon>Candidatus Kentrum</taxon>
    </lineage>
</organism>